<dbReference type="Gene3D" id="3.30.420.40">
    <property type="match status" value="2"/>
</dbReference>
<feature type="region of interest" description="Disordered" evidence="1">
    <location>
        <begin position="317"/>
        <end position="344"/>
    </location>
</feature>
<proteinExistence type="predicted"/>
<accession>A0ABN0XEX0</accession>
<evidence type="ECO:0008006" key="4">
    <source>
        <dbReference type="Google" id="ProtNLM"/>
    </source>
</evidence>
<feature type="compositionally biased region" description="Basic residues" evidence="1">
    <location>
        <begin position="317"/>
        <end position="331"/>
    </location>
</feature>
<evidence type="ECO:0000256" key="1">
    <source>
        <dbReference type="SAM" id="MobiDB-lite"/>
    </source>
</evidence>
<sequence>MLFKSKPHIYLRFYDKSIHYLALDIQHKVIVDNGELVFDTPILIEGRVENVPLVKTRLDALVKEKKWKNAKASILLPDDFVTIRHEDIPVQLSPSEAKDYVDLHVNSSIRLPFDNPKVDFEIIERNEDTQRIVLVAYPSEEVRQYWDTLKEAGLKPQTADFSALSVYRVIKETQLLGGNPDDHHLVLQWHPLDMSITVFSNDVPHFNRHSRFSTLNHAWSLTNEGQWVWTGSDEELDHLTTNQLDGLERFMDFYRFSVLNGKGSISSVILTGSYPNMIDLEGVLKERFDLPIHVLNTPMNLKSEDASLYGLSLKSTKKTSKTPKLKTKKMKDKQTDILVEEGEA</sequence>
<evidence type="ECO:0000313" key="3">
    <source>
        <dbReference type="Proteomes" id="UP001501166"/>
    </source>
</evidence>
<evidence type="ECO:0000313" key="2">
    <source>
        <dbReference type="EMBL" id="GAA0361900.1"/>
    </source>
</evidence>
<reference evidence="2 3" key="1">
    <citation type="journal article" date="2019" name="Int. J. Syst. Evol. Microbiol.">
        <title>The Global Catalogue of Microorganisms (GCM) 10K type strain sequencing project: providing services to taxonomists for standard genome sequencing and annotation.</title>
        <authorList>
            <consortium name="The Broad Institute Genomics Platform"/>
            <consortium name="The Broad Institute Genome Sequencing Center for Infectious Disease"/>
            <person name="Wu L."/>
            <person name="Ma J."/>
        </authorList>
    </citation>
    <scope>NUCLEOTIDE SEQUENCE [LARGE SCALE GENOMIC DNA]</scope>
    <source>
        <strain evidence="2 3">JCM 12662</strain>
    </source>
</reference>
<dbReference type="Pfam" id="PF11104">
    <property type="entry name" value="PilM_2"/>
    <property type="match status" value="1"/>
</dbReference>
<organism evidence="2 3">
    <name type="scientific">Alkalibacterium iburiense</name>
    <dbReference type="NCBI Taxonomy" id="290589"/>
    <lineage>
        <taxon>Bacteria</taxon>
        <taxon>Bacillati</taxon>
        <taxon>Bacillota</taxon>
        <taxon>Bacilli</taxon>
        <taxon>Lactobacillales</taxon>
        <taxon>Carnobacteriaceae</taxon>
        <taxon>Alkalibacterium</taxon>
    </lineage>
</organism>
<name>A0ABN0XEX0_9LACT</name>
<comment type="caution">
    <text evidence="2">The sequence shown here is derived from an EMBL/GenBank/DDBJ whole genome shotgun (WGS) entry which is preliminary data.</text>
</comment>
<dbReference type="Gene3D" id="3.30.1490.300">
    <property type="match status" value="1"/>
</dbReference>
<dbReference type="InterPro" id="IPR005883">
    <property type="entry name" value="PilM"/>
</dbReference>
<dbReference type="RefSeq" id="WP_343754923.1">
    <property type="nucleotide sequence ID" value="NZ_BAAACW010000080.1"/>
</dbReference>
<gene>
    <name evidence="2" type="ORF">GCM10008932_13140</name>
</gene>
<keyword evidence="3" id="KW-1185">Reference proteome</keyword>
<protein>
    <recommendedName>
        <fullName evidence="4">Pilus assembly protein PilM</fullName>
    </recommendedName>
</protein>
<dbReference type="Proteomes" id="UP001501166">
    <property type="component" value="Unassembled WGS sequence"/>
</dbReference>
<dbReference type="EMBL" id="BAAACW010000080">
    <property type="protein sequence ID" value="GAA0361900.1"/>
    <property type="molecule type" value="Genomic_DNA"/>
</dbReference>